<evidence type="ECO:0000256" key="3">
    <source>
        <dbReference type="ARBA" id="ARBA00022490"/>
    </source>
</evidence>
<dbReference type="GO" id="GO:0035082">
    <property type="term" value="P:axoneme assembly"/>
    <property type="evidence" value="ECO:0007669"/>
    <property type="project" value="InterPro"/>
</dbReference>
<dbReference type="OrthoDB" id="546383at2759"/>
<dbReference type="GO" id="GO:0005879">
    <property type="term" value="C:axonemal microtubule"/>
    <property type="evidence" value="ECO:0007669"/>
    <property type="project" value="InterPro"/>
</dbReference>
<sequence length="105" mass="12119">MTENKPDQNNMRPGFCSATCVDKASLHKEIKKPEPKTSDYFETCNLPKRFEHPHWFNGYGCQVSKQHPFYRTSASVYGWYPPGKIVVVLIYCCINCFTVTFSSKL</sequence>
<reference evidence="6" key="1">
    <citation type="submission" date="2021-12" db="EMBL/GenBank/DDBJ databases">
        <authorList>
            <person name="King R."/>
        </authorList>
    </citation>
    <scope>NUCLEOTIDE SEQUENCE</scope>
</reference>
<evidence type="ECO:0000313" key="7">
    <source>
        <dbReference type="Proteomes" id="UP001153714"/>
    </source>
</evidence>
<dbReference type="Pfam" id="PF14892">
    <property type="entry name" value="PIRC1_2"/>
    <property type="match status" value="1"/>
</dbReference>
<evidence type="ECO:0000256" key="1">
    <source>
        <dbReference type="ARBA" id="ARBA00004138"/>
    </source>
</evidence>
<proteinExistence type="predicted"/>
<evidence type="ECO:0000256" key="4">
    <source>
        <dbReference type="ARBA" id="ARBA00023212"/>
    </source>
</evidence>
<reference evidence="6" key="2">
    <citation type="submission" date="2022-10" db="EMBL/GenBank/DDBJ databases">
        <authorList>
            <consortium name="ENA_rothamsted_submissions"/>
            <consortium name="culmorum"/>
            <person name="King R."/>
        </authorList>
    </citation>
    <scope>NUCLEOTIDE SEQUENCE</scope>
</reference>
<gene>
    <name evidence="6" type="ORF">DIATSA_LOCUS3096</name>
</gene>
<evidence type="ECO:0000256" key="2">
    <source>
        <dbReference type="ARBA" id="ARBA00004245"/>
    </source>
</evidence>
<accession>A0A9N9W9M6</accession>
<keyword evidence="4" id="KW-0206">Cytoskeleton</keyword>
<name>A0A9N9W9M6_9NEOP</name>
<dbReference type="EMBL" id="OU893344">
    <property type="protein sequence ID" value="CAG9785040.1"/>
    <property type="molecule type" value="Genomic_DNA"/>
</dbReference>
<keyword evidence="3" id="KW-0963">Cytoplasm</keyword>
<dbReference type="InterPro" id="IPR026507">
    <property type="entry name" value="PIRC1/2"/>
</dbReference>
<evidence type="ECO:0000313" key="6">
    <source>
        <dbReference type="EMBL" id="CAG9785040.1"/>
    </source>
</evidence>
<keyword evidence="7" id="KW-1185">Reference proteome</keyword>
<organism evidence="6 7">
    <name type="scientific">Diatraea saccharalis</name>
    <name type="common">sugarcane borer</name>
    <dbReference type="NCBI Taxonomy" id="40085"/>
    <lineage>
        <taxon>Eukaryota</taxon>
        <taxon>Metazoa</taxon>
        <taxon>Ecdysozoa</taxon>
        <taxon>Arthropoda</taxon>
        <taxon>Hexapoda</taxon>
        <taxon>Insecta</taxon>
        <taxon>Pterygota</taxon>
        <taxon>Neoptera</taxon>
        <taxon>Endopterygota</taxon>
        <taxon>Lepidoptera</taxon>
        <taxon>Glossata</taxon>
        <taxon>Ditrysia</taxon>
        <taxon>Pyraloidea</taxon>
        <taxon>Crambidae</taxon>
        <taxon>Crambinae</taxon>
        <taxon>Diatraea</taxon>
    </lineage>
</organism>
<comment type="subcellular location">
    <subcellularLocation>
        <location evidence="1">Cell projection</location>
        <location evidence="1">Cilium</location>
    </subcellularLocation>
    <subcellularLocation>
        <location evidence="2">Cytoplasm</location>
        <location evidence="2">Cytoskeleton</location>
    </subcellularLocation>
</comment>
<dbReference type="Proteomes" id="UP001153714">
    <property type="component" value="Chromosome 13"/>
</dbReference>
<protein>
    <submittedName>
        <fullName evidence="6">Uncharacterized protein</fullName>
    </submittedName>
</protein>
<keyword evidence="5" id="KW-0966">Cell projection</keyword>
<evidence type="ECO:0000256" key="5">
    <source>
        <dbReference type="ARBA" id="ARBA00023273"/>
    </source>
</evidence>
<dbReference type="AlphaFoldDB" id="A0A9N9W9M6"/>